<dbReference type="PANTHER" id="PTHR43867:SF2">
    <property type="entry name" value="CELLULOSE SYNTHASE CATALYTIC SUBUNIT A [UDP-FORMING]"/>
    <property type="match status" value="1"/>
</dbReference>
<evidence type="ECO:0000256" key="6">
    <source>
        <dbReference type="ARBA" id="ARBA00023136"/>
    </source>
</evidence>
<keyword evidence="5 7" id="KW-1133">Transmembrane helix</keyword>
<dbReference type="Pfam" id="PF05157">
    <property type="entry name" value="MshEN"/>
    <property type="match status" value="1"/>
</dbReference>
<organism evidence="10 11">
    <name type="scientific">Shimia litoralis</name>
    <dbReference type="NCBI Taxonomy" id="420403"/>
    <lineage>
        <taxon>Bacteria</taxon>
        <taxon>Pseudomonadati</taxon>
        <taxon>Pseudomonadota</taxon>
        <taxon>Alphaproteobacteria</taxon>
        <taxon>Rhodobacterales</taxon>
        <taxon>Roseobacteraceae</taxon>
    </lineage>
</organism>
<keyword evidence="4 7" id="KW-0812">Transmembrane</keyword>
<dbReference type="GO" id="GO:0016757">
    <property type="term" value="F:glycosyltransferase activity"/>
    <property type="evidence" value="ECO:0007669"/>
    <property type="project" value="UniProtKB-KW"/>
</dbReference>
<dbReference type="Gene3D" id="3.90.550.10">
    <property type="entry name" value="Spore Coat Polysaccharide Biosynthesis Protein SpsA, Chain A"/>
    <property type="match status" value="1"/>
</dbReference>
<dbReference type="PANTHER" id="PTHR43867">
    <property type="entry name" value="CELLULOSE SYNTHASE CATALYTIC SUBUNIT A [UDP-FORMING]"/>
    <property type="match status" value="1"/>
</dbReference>
<dbReference type="AlphaFoldDB" id="A0A4U7N7E4"/>
<dbReference type="SUPFAM" id="SSF53448">
    <property type="entry name" value="Nucleotide-diphospho-sugar transferases"/>
    <property type="match status" value="1"/>
</dbReference>
<keyword evidence="11" id="KW-1185">Reference proteome</keyword>
<dbReference type="OrthoDB" id="7431422at2"/>
<comment type="subcellular location">
    <subcellularLocation>
        <location evidence="1">Membrane</location>
        <topology evidence="1">Multi-pass membrane protein</topology>
    </subcellularLocation>
</comment>
<dbReference type="GO" id="GO:0016020">
    <property type="term" value="C:membrane"/>
    <property type="evidence" value="ECO:0007669"/>
    <property type="project" value="UniProtKB-SubCell"/>
</dbReference>
<proteinExistence type="predicted"/>
<name>A0A4U7N7E4_9RHOB</name>
<dbReference type="InterPro" id="IPR029044">
    <property type="entry name" value="Nucleotide-diphossugar_trans"/>
</dbReference>
<evidence type="ECO:0000256" key="5">
    <source>
        <dbReference type="ARBA" id="ARBA00022989"/>
    </source>
</evidence>
<evidence type="ECO:0000256" key="1">
    <source>
        <dbReference type="ARBA" id="ARBA00004141"/>
    </source>
</evidence>
<keyword evidence="3 10" id="KW-0808">Transferase</keyword>
<evidence type="ECO:0000259" key="8">
    <source>
        <dbReference type="Pfam" id="PF05157"/>
    </source>
</evidence>
<dbReference type="RefSeq" id="WP_138015405.1">
    <property type="nucleotide sequence ID" value="NZ_SULI01000004.1"/>
</dbReference>
<evidence type="ECO:0000256" key="4">
    <source>
        <dbReference type="ARBA" id="ARBA00022692"/>
    </source>
</evidence>
<dbReference type="SUPFAM" id="SSF160246">
    <property type="entry name" value="EspE N-terminal domain-like"/>
    <property type="match status" value="1"/>
</dbReference>
<gene>
    <name evidence="10" type="ORF">FAP39_05595</name>
</gene>
<reference evidence="10 11" key="1">
    <citation type="submission" date="2019-04" db="EMBL/GenBank/DDBJ databases">
        <title>Genome sequence of Pelagicola litoralis CL-ES2.</title>
        <authorList>
            <person name="Cao J."/>
        </authorList>
    </citation>
    <scope>NUCLEOTIDE SEQUENCE [LARGE SCALE GENOMIC DNA]</scope>
    <source>
        <strain evidence="10 11">CL-ES2</strain>
    </source>
</reference>
<evidence type="ECO:0000256" key="7">
    <source>
        <dbReference type="SAM" id="Phobius"/>
    </source>
</evidence>
<evidence type="ECO:0000259" key="9">
    <source>
        <dbReference type="Pfam" id="PF13632"/>
    </source>
</evidence>
<keyword evidence="2" id="KW-0328">Glycosyltransferase</keyword>
<evidence type="ECO:0000256" key="2">
    <source>
        <dbReference type="ARBA" id="ARBA00022676"/>
    </source>
</evidence>
<feature type="domain" description="Glycosyltransferase 2-like" evidence="9">
    <location>
        <begin position="340"/>
        <end position="526"/>
    </location>
</feature>
<dbReference type="InterPro" id="IPR001173">
    <property type="entry name" value="Glyco_trans_2-like"/>
</dbReference>
<dbReference type="Pfam" id="PF13632">
    <property type="entry name" value="Glyco_trans_2_3"/>
    <property type="match status" value="1"/>
</dbReference>
<accession>A0A4U7N7E4</accession>
<protein>
    <submittedName>
        <fullName evidence="10">Glycosyltransferase</fullName>
    </submittedName>
</protein>
<dbReference type="EMBL" id="SULI01000004">
    <property type="protein sequence ID" value="TKZ21577.1"/>
    <property type="molecule type" value="Genomic_DNA"/>
</dbReference>
<evidence type="ECO:0000313" key="10">
    <source>
        <dbReference type="EMBL" id="TKZ21577.1"/>
    </source>
</evidence>
<evidence type="ECO:0000313" key="11">
    <source>
        <dbReference type="Proteomes" id="UP000306575"/>
    </source>
</evidence>
<dbReference type="InterPro" id="IPR037257">
    <property type="entry name" value="T2SS_E_N_sf"/>
</dbReference>
<feature type="domain" description="Type II secretion system protein GspE N-terminal" evidence="8">
    <location>
        <begin position="80"/>
        <end position="154"/>
    </location>
</feature>
<evidence type="ECO:0000256" key="3">
    <source>
        <dbReference type="ARBA" id="ARBA00022679"/>
    </source>
</evidence>
<dbReference type="InterPro" id="IPR050321">
    <property type="entry name" value="Glycosyltr_2/OpgH_subfam"/>
</dbReference>
<sequence length="631" mass="70887">MSEPRLQMREAAAAPHHLGQISLGRHLLETDLIAPWQLFYALDKQKQWDAPLGDILLSNGWITPEDWRDALARHLTAQSVNLRIQPPDPRLTNILPPDLCLKYNIVPWMSVGGLLILVTGRPEHLETQRPNLPLEVRRALIAVSTETDVETCLATLHRRALTRQAETRTDPIYSCRNWNITQSTHAAKVWGLIGASLITCAIFANSVLVLLTLWALFSLFAVATMKTLATVAHKRAPLAQTQSAPRAPLPRISIMVPLYKETEIAHALIARLAKLSYPKALLDVLLVLEEKDDLTRATISRTALPRWLRVVEVPAGSGLTTKPRALNYALDFCKGNIVGIWDAEDAPAPAQLEHVAKHFASADPDVACLQGVLDYYNPWTNWLSRCFTIEYSTWFRVVLPGLARMGFPIPLGGTTLFLRRDVIEAVGGWDAHNVTEDADLGIRLARFGYRTELLTTVTQEEANCRPLAWVRQRSRWLKGYMTTYLVHMRSPLRLWSEIGPRQFLGVQLIFVATLSQFILAPLIWMFWGTLLGGGASYHRLAATTCHETRRCGAVVYRLDQRNDRSKGDLGSKSHRSVWLDIDDANLFHAGHACRLQSSVRASLSSVLLGQNCTRKNHRSHRDHLIRNQIPV</sequence>
<dbReference type="Proteomes" id="UP000306575">
    <property type="component" value="Unassembled WGS sequence"/>
</dbReference>
<comment type="caution">
    <text evidence="10">The sequence shown here is derived from an EMBL/GenBank/DDBJ whole genome shotgun (WGS) entry which is preliminary data.</text>
</comment>
<feature type="transmembrane region" description="Helical" evidence="7">
    <location>
        <begin position="503"/>
        <end position="527"/>
    </location>
</feature>
<keyword evidence="6 7" id="KW-0472">Membrane</keyword>
<feature type="transmembrane region" description="Helical" evidence="7">
    <location>
        <begin position="189"/>
        <end position="217"/>
    </location>
</feature>
<dbReference type="InterPro" id="IPR007831">
    <property type="entry name" value="T2SS_GspE_N"/>
</dbReference>